<dbReference type="EMBL" id="LNRQ01000009">
    <property type="protein sequence ID" value="KZM81522.1"/>
    <property type="molecule type" value="Genomic_DNA"/>
</dbReference>
<name>A0A175YFC6_DAUCS</name>
<proteinExistence type="predicted"/>
<dbReference type="Gene3D" id="2.40.50.140">
    <property type="entry name" value="Nucleic acid-binding proteins"/>
    <property type="match status" value="1"/>
</dbReference>
<dbReference type="PANTHER" id="PTHR47165:SF4">
    <property type="entry name" value="OS03G0429900 PROTEIN"/>
    <property type="match status" value="1"/>
</dbReference>
<accession>A0A175YFC6</accession>
<dbReference type="Proteomes" id="UP000077755">
    <property type="component" value="Chromosome 9"/>
</dbReference>
<evidence type="ECO:0000313" key="2">
    <source>
        <dbReference type="EMBL" id="KZM81522.1"/>
    </source>
</evidence>
<evidence type="ECO:0008006" key="5">
    <source>
        <dbReference type="Google" id="ProtNLM"/>
    </source>
</evidence>
<reference evidence="2" key="1">
    <citation type="journal article" date="2016" name="Nat. Genet.">
        <title>A high-quality carrot genome assembly provides new insights into carotenoid accumulation and asterid genome evolution.</title>
        <authorList>
            <person name="Iorizzo M."/>
            <person name="Ellison S."/>
            <person name="Senalik D."/>
            <person name="Zeng P."/>
            <person name="Satapoomin P."/>
            <person name="Huang J."/>
            <person name="Bowman M."/>
            <person name="Iovene M."/>
            <person name="Sanseverino W."/>
            <person name="Cavagnaro P."/>
            <person name="Yildiz M."/>
            <person name="Macko-Podgorni A."/>
            <person name="Moranska E."/>
            <person name="Grzebelus E."/>
            <person name="Grzebelus D."/>
            <person name="Ashrafi H."/>
            <person name="Zheng Z."/>
            <person name="Cheng S."/>
            <person name="Spooner D."/>
            <person name="Van Deynze A."/>
            <person name="Simon P."/>
        </authorList>
    </citation>
    <scope>NUCLEOTIDE SEQUENCE [LARGE SCALE GENOMIC DNA]</scope>
    <source>
        <tissue evidence="2">Leaf</tissue>
    </source>
</reference>
<gene>
    <name evidence="2" type="ORF">DCAR_029135</name>
    <name evidence="3" type="ORF">DCAR_0933492</name>
</gene>
<protein>
    <recommendedName>
        <fullName evidence="5">Replication factor A C-terminal domain-containing protein</fullName>
    </recommendedName>
</protein>
<feature type="region of interest" description="Disordered" evidence="1">
    <location>
        <begin position="197"/>
        <end position="230"/>
    </location>
</feature>
<dbReference type="SUPFAM" id="SSF50249">
    <property type="entry name" value="Nucleic acid-binding proteins"/>
    <property type="match status" value="1"/>
</dbReference>
<dbReference type="EMBL" id="CP093351">
    <property type="protein sequence ID" value="WOH13977.1"/>
    <property type="molecule type" value="Genomic_DNA"/>
</dbReference>
<dbReference type="PANTHER" id="PTHR47165">
    <property type="entry name" value="OS03G0429900 PROTEIN"/>
    <property type="match status" value="1"/>
</dbReference>
<organism evidence="2">
    <name type="scientific">Daucus carota subsp. sativus</name>
    <name type="common">Carrot</name>
    <dbReference type="NCBI Taxonomy" id="79200"/>
    <lineage>
        <taxon>Eukaryota</taxon>
        <taxon>Viridiplantae</taxon>
        <taxon>Streptophyta</taxon>
        <taxon>Embryophyta</taxon>
        <taxon>Tracheophyta</taxon>
        <taxon>Spermatophyta</taxon>
        <taxon>Magnoliopsida</taxon>
        <taxon>eudicotyledons</taxon>
        <taxon>Gunneridae</taxon>
        <taxon>Pentapetalae</taxon>
        <taxon>asterids</taxon>
        <taxon>campanulids</taxon>
        <taxon>Apiales</taxon>
        <taxon>Apiaceae</taxon>
        <taxon>Apioideae</taxon>
        <taxon>Scandiceae</taxon>
        <taxon>Daucinae</taxon>
        <taxon>Daucus</taxon>
        <taxon>Daucus sect. Daucus</taxon>
    </lineage>
</organism>
<dbReference type="InterPro" id="IPR012340">
    <property type="entry name" value="NA-bd_OB-fold"/>
</dbReference>
<sequence>MEGLSRNASNKVKLKFKITDGRLKDPNFNKVQMPKKKKPAQVCTISEVQNASAQFIQEEVICKATIISIETTEIWNQLICTSCYRDTQMENNKQHCKYCSRIVPHPLKRFHVTAIAQDDTGDLKIILKDREIRNLIHKYVEELETEDNSFPKKIKDIEGSGYTIKLLITSRNVEKRDLSYIATDIVTGYNYIDESVQQKDSSMQTSTSAAEPSGSSIQLDEISQLDYATQ</sequence>
<dbReference type="Gramene" id="KZM81522">
    <property type="protein sequence ID" value="KZM81522"/>
    <property type="gene ID" value="DCAR_029135"/>
</dbReference>
<dbReference type="AlphaFoldDB" id="A0A175YFC6"/>
<feature type="compositionally biased region" description="Polar residues" evidence="1">
    <location>
        <begin position="198"/>
        <end position="218"/>
    </location>
</feature>
<reference evidence="3" key="2">
    <citation type="submission" date="2022-03" db="EMBL/GenBank/DDBJ databases">
        <title>Draft title - Genomic analysis of global carrot germplasm unveils the trajectory of domestication and the origin of high carotenoid orange carrot.</title>
        <authorList>
            <person name="Iorizzo M."/>
            <person name="Ellison S."/>
            <person name="Senalik D."/>
            <person name="Macko-Podgorni A."/>
            <person name="Grzebelus D."/>
            <person name="Bostan H."/>
            <person name="Rolling W."/>
            <person name="Curaba J."/>
            <person name="Simon P."/>
        </authorList>
    </citation>
    <scope>NUCLEOTIDE SEQUENCE</scope>
    <source>
        <tissue evidence="3">Leaf</tissue>
    </source>
</reference>
<evidence type="ECO:0000313" key="4">
    <source>
        <dbReference type="Proteomes" id="UP000077755"/>
    </source>
</evidence>
<keyword evidence="4" id="KW-1185">Reference proteome</keyword>
<evidence type="ECO:0000256" key="1">
    <source>
        <dbReference type="SAM" id="MobiDB-lite"/>
    </source>
</evidence>
<evidence type="ECO:0000313" key="3">
    <source>
        <dbReference type="EMBL" id="WOH13977.1"/>
    </source>
</evidence>